<comment type="caution">
    <text evidence="3">The sequence shown here is derived from an EMBL/GenBank/DDBJ whole genome shotgun (WGS) entry which is preliminary data.</text>
</comment>
<name>A0ABW1D863_9ACTN</name>
<dbReference type="Pfam" id="PF02786">
    <property type="entry name" value="CPSase_L_D2"/>
    <property type="match status" value="1"/>
</dbReference>
<dbReference type="RefSeq" id="WP_379522975.1">
    <property type="nucleotide sequence ID" value="NZ_JBHSPA010000094.1"/>
</dbReference>
<evidence type="ECO:0000313" key="3">
    <source>
        <dbReference type="EMBL" id="MFC5833549.1"/>
    </source>
</evidence>
<sequence>MDVLIPNHAEFNIRHPALRLGTATETVFTNLGLELADQCAFWSSDHRILILPQGLDPLWFQDVHDVLGLTPPPVVSLGRRTGLPLRDLLHDGHALAELRHRLAGHDQVRLLAWGATPELYLLQAMVSGWGHEAELDCTPQDHYWASLYLDGKLSCVDLAQRVPGLRVPNGVTVTCHEELRGALETLLARRGQAIVKSPLGVGGAGSAVIRSDRRGLAGFWTTAHREPFFNSFPLVVQEYVERAPDMGCPAADLFIDGKGIGQVVLSCMTVDGHRFRNVVVGARSIAAGYAEQTCELGQAVGAVAYELGFRGWFCVDFMVGADGEFYLTEINARRSGAAQAIALLELLGADDDLVAHSDDKLTLQLPGATSYGDLRSFFHGLWAGGVRAYPTTVRGLAGSRPHMGIVTLGSGGDEARAIAAEIQVKAPEHVLRR</sequence>
<dbReference type="Proteomes" id="UP001596058">
    <property type="component" value="Unassembled WGS sequence"/>
</dbReference>
<dbReference type="Gene3D" id="3.30.470.20">
    <property type="entry name" value="ATP-grasp fold, B domain"/>
    <property type="match status" value="1"/>
</dbReference>
<feature type="domain" description="ATP-grasp" evidence="2">
    <location>
        <begin position="157"/>
        <end position="362"/>
    </location>
</feature>
<reference evidence="4" key="1">
    <citation type="journal article" date="2019" name="Int. J. Syst. Evol. Microbiol.">
        <title>The Global Catalogue of Microorganisms (GCM) 10K type strain sequencing project: providing services to taxonomists for standard genome sequencing and annotation.</title>
        <authorList>
            <consortium name="The Broad Institute Genomics Platform"/>
            <consortium name="The Broad Institute Genome Sequencing Center for Infectious Disease"/>
            <person name="Wu L."/>
            <person name="Ma J."/>
        </authorList>
    </citation>
    <scope>NUCLEOTIDE SEQUENCE [LARGE SCALE GENOMIC DNA]</scope>
    <source>
        <strain evidence="4">CCUG 53903</strain>
    </source>
</reference>
<protein>
    <recommendedName>
        <fullName evidence="2">ATP-grasp domain-containing protein</fullName>
    </recommendedName>
</protein>
<evidence type="ECO:0000313" key="4">
    <source>
        <dbReference type="Proteomes" id="UP001596058"/>
    </source>
</evidence>
<dbReference type="InterPro" id="IPR005479">
    <property type="entry name" value="CPAse_ATP-bd"/>
</dbReference>
<keyword evidence="1" id="KW-0067">ATP-binding</keyword>
<dbReference type="InterPro" id="IPR011761">
    <property type="entry name" value="ATP-grasp"/>
</dbReference>
<evidence type="ECO:0000259" key="2">
    <source>
        <dbReference type="PROSITE" id="PS50975"/>
    </source>
</evidence>
<keyword evidence="4" id="KW-1185">Reference proteome</keyword>
<dbReference type="EMBL" id="JBHSPA010000094">
    <property type="protein sequence ID" value="MFC5833549.1"/>
    <property type="molecule type" value="Genomic_DNA"/>
</dbReference>
<dbReference type="PROSITE" id="PS50975">
    <property type="entry name" value="ATP_GRASP"/>
    <property type="match status" value="1"/>
</dbReference>
<organism evidence="3 4">
    <name type="scientific">Nonomuraea insulae</name>
    <dbReference type="NCBI Taxonomy" id="1616787"/>
    <lineage>
        <taxon>Bacteria</taxon>
        <taxon>Bacillati</taxon>
        <taxon>Actinomycetota</taxon>
        <taxon>Actinomycetes</taxon>
        <taxon>Streptosporangiales</taxon>
        <taxon>Streptosporangiaceae</taxon>
        <taxon>Nonomuraea</taxon>
    </lineage>
</organism>
<dbReference type="SUPFAM" id="SSF56059">
    <property type="entry name" value="Glutathione synthetase ATP-binding domain-like"/>
    <property type="match status" value="1"/>
</dbReference>
<proteinExistence type="predicted"/>
<gene>
    <name evidence="3" type="ORF">ACFPZ3_57730</name>
</gene>
<keyword evidence="1" id="KW-0547">Nucleotide-binding</keyword>
<accession>A0ABW1D863</accession>
<evidence type="ECO:0000256" key="1">
    <source>
        <dbReference type="PROSITE-ProRule" id="PRU00409"/>
    </source>
</evidence>